<gene>
    <name evidence="2" type="ORF">PODLI_1B034478</name>
</gene>
<protein>
    <submittedName>
        <fullName evidence="2">Uncharacterized protein</fullName>
    </submittedName>
</protein>
<evidence type="ECO:0000313" key="3">
    <source>
        <dbReference type="Proteomes" id="UP001178461"/>
    </source>
</evidence>
<dbReference type="EMBL" id="OX395140">
    <property type="protein sequence ID" value="CAI5793589.1"/>
    <property type="molecule type" value="Genomic_DNA"/>
</dbReference>
<feature type="compositionally biased region" description="Basic residues" evidence="1">
    <location>
        <begin position="99"/>
        <end position="109"/>
    </location>
</feature>
<feature type="region of interest" description="Disordered" evidence="1">
    <location>
        <begin position="90"/>
        <end position="109"/>
    </location>
</feature>
<dbReference type="AlphaFoldDB" id="A0AA35LDD9"/>
<evidence type="ECO:0000256" key="1">
    <source>
        <dbReference type="SAM" id="MobiDB-lite"/>
    </source>
</evidence>
<keyword evidence="3" id="KW-1185">Reference proteome</keyword>
<sequence length="109" mass="12692">MTRHLVPQPTKNHSRYDFAHREQQAQESASEYITALCTILMYCQFADIEERLLERLLSGVRDSCLRCKLLPKDDITMMEATNMATAFEKDNAHEAAHSPHTKRRIHHIQ</sequence>
<organism evidence="2 3">
    <name type="scientific">Podarcis lilfordi</name>
    <name type="common">Lilford's wall lizard</name>
    <dbReference type="NCBI Taxonomy" id="74358"/>
    <lineage>
        <taxon>Eukaryota</taxon>
        <taxon>Metazoa</taxon>
        <taxon>Chordata</taxon>
        <taxon>Craniata</taxon>
        <taxon>Vertebrata</taxon>
        <taxon>Euteleostomi</taxon>
        <taxon>Lepidosauria</taxon>
        <taxon>Squamata</taxon>
        <taxon>Bifurcata</taxon>
        <taxon>Unidentata</taxon>
        <taxon>Episquamata</taxon>
        <taxon>Laterata</taxon>
        <taxon>Lacertibaenia</taxon>
        <taxon>Lacertidae</taxon>
        <taxon>Podarcis</taxon>
    </lineage>
</organism>
<evidence type="ECO:0000313" key="2">
    <source>
        <dbReference type="EMBL" id="CAI5793589.1"/>
    </source>
</evidence>
<name>A0AA35LDD9_9SAUR</name>
<dbReference type="Proteomes" id="UP001178461">
    <property type="component" value="Chromosome Z"/>
</dbReference>
<proteinExistence type="predicted"/>
<accession>A0AA35LDD9</accession>
<reference evidence="2" key="1">
    <citation type="submission" date="2022-12" db="EMBL/GenBank/DDBJ databases">
        <authorList>
            <person name="Alioto T."/>
            <person name="Alioto T."/>
            <person name="Gomez Garrido J."/>
        </authorList>
    </citation>
    <scope>NUCLEOTIDE SEQUENCE</scope>
</reference>